<evidence type="ECO:0000256" key="1">
    <source>
        <dbReference type="ARBA" id="ARBA00022737"/>
    </source>
</evidence>
<dbReference type="Pfam" id="PF13424">
    <property type="entry name" value="TPR_12"/>
    <property type="match status" value="1"/>
</dbReference>
<gene>
    <name evidence="3" type="ORF">LIER_37467</name>
</gene>
<proteinExistence type="predicted"/>
<dbReference type="PANTHER" id="PTHR45641">
    <property type="entry name" value="TETRATRICOPEPTIDE REPEAT PROTEIN (AFU_ORTHOLOGUE AFUA_6G03870)"/>
    <property type="match status" value="1"/>
</dbReference>
<dbReference type="Gene3D" id="1.25.40.10">
    <property type="entry name" value="Tetratricopeptide repeat domain"/>
    <property type="match status" value="2"/>
</dbReference>
<dbReference type="SUPFAM" id="SSF48452">
    <property type="entry name" value="TPR-like"/>
    <property type="match status" value="2"/>
</dbReference>
<comment type="caution">
    <text evidence="3">The sequence shown here is derived from an EMBL/GenBank/DDBJ whole genome shotgun (WGS) entry which is preliminary data.</text>
</comment>
<reference evidence="3 4" key="1">
    <citation type="submission" date="2024-01" db="EMBL/GenBank/DDBJ databases">
        <title>The complete chloroplast genome sequence of Lithospermum erythrorhizon: insights into the phylogenetic relationship among Boraginaceae species and the maternal lineages of purple gromwells.</title>
        <authorList>
            <person name="Okada T."/>
            <person name="Watanabe K."/>
        </authorList>
    </citation>
    <scope>NUCLEOTIDE SEQUENCE [LARGE SCALE GENOMIC DNA]</scope>
</reference>
<evidence type="ECO:0000256" key="2">
    <source>
        <dbReference type="ARBA" id="ARBA00022803"/>
    </source>
</evidence>
<sequence length="544" mass="60925">MNEHWLHTFELEKGCFAFDACLHRRACNVILYQIPNSARRFILPVAATTSSEVNGQVQRVQSTSVSLSMGNFKGELDDLFNEVKALTHLGKEKEATCLLQANFEAVKEQLDMGARGIEEAATLDVIALGYMTLGDLSMVLSLLDELDEIVKELKDDEPLLDSILMHMGSMCTKLENFESATYCYSRAIEIMESRYGESSSSLVPPLLELGKVLSCTGSAAKAIETYHRVTKMLESAKGEECEELTVPLIASGNLLIKERKGADAESIFDRVLNIYIKLHGEQDGRCGLAMSSLAHAKCAKGDVDEAIVLYKKALKIVEDSKFLAVDDNTMEKMRIDLAELLHVVGSSIGFRVDESRALLEQCLLISNKYRGKEHPSSVTHLINLASSYSRSKIFPEAERLLSLGLRIMMKTVPPDDPSLTFPMLHLAIILYNMNRDQEAEELALDVIRIRESAFGNESLPVGEALDCLVSIQTRLQKDDHQLLGQLKRLLKIQEKAFGHESEEVIGTLKKIVYYLGKIGKKDEIFPLRRRLTMLRKKSRDMVQY</sequence>
<keyword evidence="4" id="KW-1185">Reference proteome</keyword>
<name>A0AAV3PQ51_LITER</name>
<dbReference type="PANTHER" id="PTHR45641:SF19">
    <property type="entry name" value="NEPHROCYSTIN-3"/>
    <property type="match status" value="1"/>
</dbReference>
<evidence type="ECO:0000313" key="3">
    <source>
        <dbReference type="EMBL" id="GAA0152328.1"/>
    </source>
</evidence>
<dbReference type="SMART" id="SM00028">
    <property type="entry name" value="TPR"/>
    <property type="match status" value="4"/>
</dbReference>
<dbReference type="EMBL" id="BAABME010018035">
    <property type="protein sequence ID" value="GAA0152328.1"/>
    <property type="molecule type" value="Genomic_DNA"/>
</dbReference>
<dbReference type="AlphaFoldDB" id="A0AAV3PQ51"/>
<dbReference type="GO" id="GO:0009507">
    <property type="term" value="C:chloroplast"/>
    <property type="evidence" value="ECO:0007669"/>
    <property type="project" value="TreeGrafter"/>
</dbReference>
<dbReference type="Pfam" id="PF13374">
    <property type="entry name" value="TPR_10"/>
    <property type="match status" value="1"/>
</dbReference>
<evidence type="ECO:0008006" key="5">
    <source>
        <dbReference type="Google" id="ProtNLM"/>
    </source>
</evidence>
<organism evidence="3 4">
    <name type="scientific">Lithospermum erythrorhizon</name>
    <name type="common">Purple gromwell</name>
    <name type="synonym">Lithospermum officinale var. erythrorhizon</name>
    <dbReference type="NCBI Taxonomy" id="34254"/>
    <lineage>
        <taxon>Eukaryota</taxon>
        <taxon>Viridiplantae</taxon>
        <taxon>Streptophyta</taxon>
        <taxon>Embryophyta</taxon>
        <taxon>Tracheophyta</taxon>
        <taxon>Spermatophyta</taxon>
        <taxon>Magnoliopsida</taxon>
        <taxon>eudicotyledons</taxon>
        <taxon>Gunneridae</taxon>
        <taxon>Pentapetalae</taxon>
        <taxon>asterids</taxon>
        <taxon>lamiids</taxon>
        <taxon>Boraginales</taxon>
        <taxon>Boraginaceae</taxon>
        <taxon>Boraginoideae</taxon>
        <taxon>Lithospermeae</taxon>
        <taxon>Lithospermum</taxon>
    </lineage>
</organism>
<dbReference type="Proteomes" id="UP001454036">
    <property type="component" value="Unassembled WGS sequence"/>
</dbReference>
<evidence type="ECO:0000313" key="4">
    <source>
        <dbReference type="Proteomes" id="UP001454036"/>
    </source>
</evidence>
<keyword evidence="1" id="KW-0677">Repeat</keyword>
<dbReference type="GO" id="GO:0009658">
    <property type="term" value="P:chloroplast organization"/>
    <property type="evidence" value="ECO:0007669"/>
    <property type="project" value="TreeGrafter"/>
</dbReference>
<dbReference type="InterPro" id="IPR011990">
    <property type="entry name" value="TPR-like_helical_dom_sf"/>
</dbReference>
<dbReference type="InterPro" id="IPR019734">
    <property type="entry name" value="TPR_rpt"/>
</dbReference>
<accession>A0AAV3PQ51</accession>
<keyword evidence="2" id="KW-0802">TPR repeat</keyword>
<protein>
    <recommendedName>
        <fullName evidence="5">Nephrocystin-3</fullName>
    </recommendedName>
</protein>